<dbReference type="NCBIfam" id="TIGR00064">
    <property type="entry name" value="ftsY"/>
    <property type="match status" value="1"/>
</dbReference>
<reference evidence="14" key="1">
    <citation type="submission" date="2009-06" db="EMBL/GenBank/DDBJ databases">
        <title>Complete sequence of Dickeya dadantii Ech703.</title>
        <authorList>
            <consortium name="US DOE Joint Genome Institute"/>
            <person name="Lucas S."/>
            <person name="Copeland A."/>
            <person name="Lapidus A."/>
            <person name="Glavina del Rio T."/>
            <person name="Dalin E."/>
            <person name="Tice H."/>
            <person name="Bruce D."/>
            <person name="Goodwin L."/>
            <person name="Pitluck S."/>
            <person name="Chertkov O."/>
            <person name="Brettin T."/>
            <person name="Detter J.C."/>
            <person name="Han C."/>
            <person name="Larimer F."/>
            <person name="Land M."/>
            <person name="Hauser L."/>
            <person name="Kyrpides N."/>
            <person name="Mikhailova N."/>
            <person name="Balakrishnan V."/>
            <person name="Glasner J."/>
            <person name="Perna N.T."/>
        </authorList>
    </citation>
    <scope>NUCLEOTIDE SEQUENCE [LARGE SCALE GENOMIC DNA]</scope>
    <source>
        <strain evidence="14">Ech703</strain>
    </source>
</reference>
<accession>C6C5J3</accession>
<dbReference type="Pfam" id="PF00448">
    <property type="entry name" value="SRP54"/>
    <property type="match status" value="1"/>
</dbReference>
<dbReference type="CDD" id="cd17874">
    <property type="entry name" value="FtsY"/>
    <property type="match status" value="1"/>
</dbReference>
<dbReference type="STRING" id="579405.Dd703_3877"/>
<feature type="domain" description="SRP54-type proteins GTP-binding" evidence="13">
    <location>
        <begin position="402"/>
        <end position="415"/>
    </location>
</feature>
<evidence type="ECO:0000256" key="9">
    <source>
        <dbReference type="ARBA" id="ARBA00048027"/>
    </source>
</evidence>
<evidence type="ECO:0000256" key="5">
    <source>
        <dbReference type="ARBA" id="ARBA00022801"/>
    </source>
</evidence>
<dbReference type="SUPFAM" id="SSF47364">
    <property type="entry name" value="Domain of the SRP/SRP receptor G-proteins"/>
    <property type="match status" value="1"/>
</dbReference>
<evidence type="ECO:0000259" key="13">
    <source>
        <dbReference type="PROSITE" id="PS00300"/>
    </source>
</evidence>
<dbReference type="AlphaFoldDB" id="C6C5J3"/>
<evidence type="ECO:0000256" key="4">
    <source>
        <dbReference type="ARBA" id="ARBA00022741"/>
    </source>
</evidence>
<organism evidence="14 15">
    <name type="scientific">Musicola paradisiaca (strain Ech703)</name>
    <name type="common">Dickeya paradisiaca</name>
    <name type="synonym">Dickeya dadantii</name>
    <dbReference type="NCBI Taxonomy" id="579405"/>
    <lineage>
        <taxon>Bacteria</taxon>
        <taxon>Pseudomonadati</taxon>
        <taxon>Pseudomonadota</taxon>
        <taxon>Gammaproteobacteria</taxon>
        <taxon>Enterobacterales</taxon>
        <taxon>Pectobacteriaceae</taxon>
        <taxon>Musicola</taxon>
    </lineage>
</organism>
<comment type="function">
    <text evidence="10 11">Involved in targeting and insertion of nascent membrane proteins into the cytoplasmic membrane. Acts as a receptor for the complex formed by the signal recognition particle (SRP) and the ribosome-nascent chain (RNC). Interaction with SRP-RNC leads to the transfer of the RNC complex to the Sec translocase for insertion into the membrane, the hydrolysis of GTP by both Ffh and FtsY, and the dissociation of the SRP-FtsY complex into the individual components.</text>
</comment>
<evidence type="ECO:0000256" key="10">
    <source>
        <dbReference type="ARBA" id="ARBA00053570"/>
    </source>
</evidence>
<dbReference type="GO" id="GO:0005737">
    <property type="term" value="C:cytoplasm"/>
    <property type="evidence" value="ECO:0007669"/>
    <property type="project" value="UniProtKB-SubCell"/>
</dbReference>
<protein>
    <recommendedName>
        <fullName evidence="11">Signal recognition particle receptor FtsY</fullName>
        <shortName evidence="11">SRP receptor</shortName>
        <ecNumber evidence="11">3.6.5.4</ecNumber>
    </recommendedName>
</protein>
<keyword evidence="4 11" id="KW-0547">Nucleotide-binding</keyword>
<keyword evidence="2 11" id="KW-1003">Cell membrane</keyword>
<dbReference type="GO" id="GO:0005047">
    <property type="term" value="F:signal recognition particle binding"/>
    <property type="evidence" value="ECO:0007669"/>
    <property type="project" value="TreeGrafter"/>
</dbReference>
<sequence length="432" mass="46477">MAKEKKRGFFSWLGLGRQEETNPEEVTAEHAPAESGETADSVSETVAAEDVSVLRDMAEPEVDAAISETMSPAEPEVLAVSDEERPVVPDESVVVAEAAIVDEPPSAPLAAPVAMPAAPQEQERPTKEGFFARLKRSLVKTRQNLGSGFVGLFRGKKIDDDLFDELEEQLLIADVGVETTRKIIERLTEHADRKQLKDADALLSLLKTEMSGILAKADEPLVIEGKTPFVILMVGVNGVGKTTTIGKLARQYQAEGKSVMLAAGDTFRAAAVEQLQVWGQRNNVPVVAQHTGADSASVIFDAIQAAKARGVDVLIADTAGRLQNKSHLMEELKKIVRVMKKLDDDAPHEVMLTLDASTGQNAVSQARLFDEAVGLTGIALTKLDGTAKGGVIFAIADQFGIPIRYIGVGEGIDDLRPFKADDFIEALFARED</sequence>
<keyword evidence="3 11" id="KW-0963">Cytoplasm</keyword>
<keyword evidence="7 11" id="KW-0472">Membrane</keyword>
<evidence type="ECO:0000313" key="14">
    <source>
        <dbReference type="EMBL" id="ACS87630.1"/>
    </source>
</evidence>
<dbReference type="PANTHER" id="PTHR43134:SF1">
    <property type="entry name" value="SIGNAL RECOGNITION PARTICLE RECEPTOR SUBUNIT ALPHA"/>
    <property type="match status" value="1"/>
</dbReference>
<dbReference type="PROSITE" id="PS00300">
    <property type="entry name" value="SRP54"/>
    <property type="match status" value="1"/>
</dbReference>
<dbReference type="InterPro" id="IPR003593">
    <property type="entry name" value="AAA+_ATPase"/>
</dbReference>
<dbReference type="RefSeq" id="WP_015855522.1">
    <property type="nucleotide sequence ID" value="NC_012880.1"/>
</dbReference>
<dbReference type="SMART" id="SM00382">
    <property type="entry name" value="AAA"/>
    <property type="match status" value="1"/>
</dbReference>
<keyword evidence="11" id="KW-0997">Cell inner membrane</keyword>
<dbReference type="GO" id="GO:0003924">
    <property type="term" value="F:GTPase activity"/>
    <property type="evidence" value="ECO:0007669"/>
    <property type="project" value="UniProtKB-UniRule"/>
</dbReference>
<name>C6C5J3_MUSP7</name>
<dbReference type="InterPro" id="IPR013822">
    <property type="entry name" value="Signal_recog_particl_SRP54_hlx"/>
</dbReference>
<dbReference type="SUPFAM" id="SSF52540">
    <property type="entry name" value="P-loop containing nucleoside triphosphate hydrolases"/>
    <property type="match status" value="1"/>
</dbReference>
<keyword evidence="6 11" id="KW-0342">GTP-binding</keyword>
<dbReference type="KEGG" id="dda:Dd703_3877"/>
<evidence type="ECO:0000256" key="11">
    <source>
        <dbReference type="HAMAP-Rule" id="MF_00920"/>
    </source>
</evidence>
<evidence type="ECO:0000256" key="12">
    <source>
        <dbReference type="SAM" id="MobiDB-lite"/>
    </source>
</evidence>
<proteinExistence type="inferred from homology"/>
<feature type="binding site" evidence="11">
    <location>
        <begin position="235"/>
        <end position="242"/>
    </location>
    <ligand>
        <name>GTP</name>
        <dbReference type="ChEBI" id="CHEBI:37565"/>
    </ligand>
</feature>
<dbReference type="InterPro" id="IPR000897">
    <property type="entry name" value="SRP54_GTPase_dom"/>
</dbReference>
<dbReference type="InterPro" id="IPR042101">
    <property type="entry name" value="SRP54_N_sf"/>
</dbReference>
<dbReference type="HOGENOM" id="CLU_009301_0_0_6"/>
<dbReference type="FunFam" id="1.20.120.140:FF:000002">
    <property type="entry name" value="Signal recognition particle receptor FtsY"/>
    <property type="match status" value="1"/>
</dbReference>
<dbReference type="Proteomes" id="UP000002734">
    <property type="component" value="Chromosome"/>
</dbReference>
<comment type="catalytic activity">
    <reaction evidence="9 11">
        <text>GTP + H2O = GDP + phosphate + H(+)</text>
        <dbReference type="Rhea" id="RHEA:19669"/>
        <dbReference type="ChEBI" id="CHEBI:15377"/>
        <dbReference type="ChEBI" id="CHEBI:15378"/>
        <dbReference type="ChEBI" id="CHEBI:37565"/>
        <dbReference type="ChEBI" id="CHEBI:43474"/>
        <dbReference type="ChEBI" id="CHEBI:58189"/>
        <dbReference type="EC" id="3.6.5.4"/>
    </reaction>
</comment>
<dbReference type="Pfam" id="PF02881">
    <property type="entry name" value="SRP54_N"/>
    <property type="match status" value="1"/>
</dbReference>
<dbReference type="GO" id="GO:0005886">
    <property type="term" value="C:plasma membrane"/>
    <property type="evidence" value="ECO:0007669"/>
    <property type="project" value="UniProtKB-SubCell"/>
</dbReference>
<dbReference type="FunFam" id="3.40.50.300:FF:000053">
    <property type="entry name" value="Signal recognition particle receptor FtsY"/>
    <property type="match status" value="1"/>
</dbReference>
<gene>
    <name evidence="11" type="primary">ftsY</name>
    <name evidence="14" type="ordered locus">Dd703_3877</name>
</gene>
<keyword evidence="5 11" id="KW-0378">Hydrolase</keyword>
<comment type="similarity">
    <text evidence="11">Belongs to the GTP-binding SRP family. FtsY subfamily.</text>
</comment>
<dbReference type="Gene3D" id="3.40.50.300">
    <property type="entry name" value="P-loop containing nucleotide triphosphate hydrolases"/>
    <property type="match status" value="1"/>
</dbReference>
<keyword evidence="15" id="KW-1185">Reference proteome</keyword>
<feature type="region of interest" description="Disordered" evidence="12">
    <location>
        <begin position="1"/>
        <end position="45"/>
    </location>
</feature>
<evidence type="ECO:0000256" key="2">
    <source>
        <dbReference type="ARBA" id="ARBA00022475"/>
    </source>
</evidence>
<comment type="subunit">
    <text evidence="11">Part of the signal recognition particle protein translocation system, which is composed of SRP and FtsY. SRP is a ribonucleoprotein composed of Ffh and a 4.5S RNA molecule.</text>
</comment>
<dbReference type="GO" id="GO:0006614">
    <property type="term" value="P:SRP-dependent cotranslational protein targeting to membrane"/>
    <property type="evidence" value="ECO:0007669"/>
    <property type="project" value="InterPro"/>
</dbReference>
<keyword evidence="8 11" id="KW-0675">Receptor</keyword>
<evidence type="ECO:0000256" key="3">
    <source>
        <dbReference type="ARBA" id="ARBA00022490"/>
    </source>
</evidence>
<dbReference type="Gene3D" id="1.20.120.140">
    <property type="entry name" value="Signal recognition particle SRP54, nucleotide-binding domain"/>
    <property type="match status" value="1"/>
</dbReference>
<dbReference type="HAMAP" id="MF_00920">
    <property type="entry name" value="FtsY"/>
    <property type="match status" value="1"/>
</dbReference>
<dbReference type="eggNOG" id="COG0552">
    <property type="taxonomic scope" value="Bacteria"/>
</dbReference>
<dbReference type="SMART" id="SM00962">
    <property type="entry name" value="SRP54"/>
    <property type="match status" value="1"/>
</dbReference>
<dbReference type="EMBL" id="CP001654">
    <property type="protein sequence ID" value="ACS87630.1"/>
    <property type="molecule type" value="Genomic_DNA"/>
</dbReference>
<evidence type="ECO:0000313" key="15">
    <source>
        <dbReference type="Proteomes" id="UP000002734"/>
    </source>
</evidence>
<dbReference type="InterPro" id="IPR036225">
    <property type="entry name" value="SRP/SRP_N"/>
</dbReference>
<feature type="binding site" evidence="11">
    <location>
        <begin position="317"/>
        <end position="321"/>
    </location>
    <ligand>
        <name>GTP</name>
        <dbReference type="ChEBI" id="CHEBI:37565"/>
    </ligand>
</feature>
<dbReference type="GO" id="GO:0005525">
    <property type="term" value="F:GTP binding"/>
    <property type="evidence" value="ECO:0007669"/>
    <property type="project" value="UniProtKB-UniRule"/>
</dbReference>
<dbReference type="InterPro" id="IPR027417">
    <property type="entry name" value="P-loop_NTPase"/>
</dbReference>
<dbReference type="PANTHER" id="PTHR43134">
    <property type="entry name" value="SIGNAL RECOGNITION PARTICLE RECEPTOR SUBUNIT ALPHA"/>
    <property type="match status" value="1"/>
</dbReference>
<evidence type="ECO:0000256" key="8">
    <source>
        <dbReference type="ARBA" id="ARBA00023170"/>
    </source>
</evidence>
<dbReference type="SMART" id="SM00963">
    <property type="entry name" value="SRP54_N"/>
    <property type="match status" value="1"/>
</dbReference>
<evidence type="ECO:0000256" key="6">
    <source>
        <dbReference type="ARBA" id="ARBA00023134"/>
    </source>
</evidence>
<evidence type="ECO:0000256" key="7">
    <source>
        <dbReference type="ARBA" id="ARBA00023136"/>
    </source>
</evidence>
<feature type="binding site" evidence="11">
    <location>
        <begin position="381"/>
        <end position="384"/>
    </location>
    <ligand>
        <name>GTP</name>
        <dbReference type="ChEBI" id="CHEBI:37565"/>
    </ligand>
</feature>
<dbReference type="EC" id="3.6.5.4" evidence="11"/>
<comment type="subcellular location">
    <subcellularLocation>
        <location evidence="11">Cell inner membrane</location>
        <topology evidence="11">Peripheral membrane protein</topology>
        <orientation evidence="11">Cytoplasmic side</orientation>
    </subcellularLocation>
    <subcellularLocation>
        <location evidence="11">Cytoplasm</location>
    </subcellularLocation>
    <subcellularLocation>
        <location evidence="1">Cell membrane</location>
        <topology evidence="1">Peripheral membrane protein</topology>
        <orientation evidence="1">Cytoplasmic side</orientation>
    </subcellularLocation>
</comment>
<evidence type="ECO:0000256" key="1">
    <source>
        <dbReference type="ARBA" id="ARBA00004413"/>
    </source>
</evidence>
<dbReference type="InterPro" id="IPR004390">
    <property type="entry name" value="SR_rcpt_FtsY"/>
</dbReference>